<feature type="non-terminal residue" evidence="2">
    <location>
        <position position="46"/>
    </location>
</feature>
<sequence>MAEAWERCASEARQSFGRGELYVEQLLTGARHIEVRIAGDARGAVT</sequence>
<dbReference type="Proteomes" id="UP000675554">
    <property type="component" value="Unassembled WGS sequence"/>
</dbReference>
<organism evidence="2 3">
    <name type="scientific">Streptomyces daliensis</name>
    <dbReference type="NCBI Taxonomy" id="299421"/>
    <lineage>
        <taxon>Bacteria</taxon>
        <taxon>Bacillati</taxon>
        <taxon>Actinomycetota</taxon>
        <taxon>Actinomycetes</taxon>
        <taxon>Kitasatosporales</taxon>
        <taxon>Streptomycetaceae</taxon>
        <taxon>Streptomyces</taxon>
    </lineage>
</organism>
<evidence type="ECO:0000313" key="3">
    <source>
        <dbReference type="Proteomes" id="UP000675554"/>
    </source>
</evidence>
<dbReference type="Pfam" id="PF02786">
    <property type="entry name" value="CPSase_L_D2"/>
    <property type="match status" value="1"/>
</dbReference>
<dbReference type="GO" id="GO:0005524">
    <property type="term" value="F:ATP binding"/>
    <property type="evidence" value="ECO:0007669"/>
    <property type="project" value="InterPro"/>
</dbReference>
<evidence type="ECO:0000313" key="2">
    <source>
        <dbReference type="EMBL" id="MBR7679170.1"/>
    </source>
</evidence>
<reference evidence="2" key="1">
    <citation type="submission" date="2021-04" db="EMBL/GenBank/DDBJ databases">
        <title>Sequencing of actinobacteria type strains.</title>
        <authorList>
            <person name="Nguyen G.-S."/>
            <person name="Wentzel A."/>
        </authorList>
    </citation>
    <scope>NUCLEOTIDE SEQUENCE</scope>
    <source>
        <strain evidence="2">DSM 42095</strain>
    </source>
</reference>
<gene>
    <name evidence="2" type="ORF">KDA82_40830</name>
</gene>
<proteinExistence type="predicted"/>
<keyword evidence="3" id="KW-1185">Reference proteome</keyword>
<feature type="domain" description="Carbamoyl phosphate synthase ATP-binding" evidence="1">
    <location>
        <begin position="2"/>
        <end position="45"/>
    </location>
</feature>
<dbReference type="InterPro" id="IPR005479">
    <property type="entry name" value="CPAse_ATP-bd"/>
</dbReference>
<comment type="caution">
    <text evidence="2">The sequence shown here is derived from an EMBL/GenBank/DDBJ whole genome shotgun (WGS) entry which is preliminary data.</text>
</comment>
<protein>
    <recommendedName>
        <fullName evidence="1">Carbamoyl phosphate synthase ATP-binding domain-containing protein</fullName>
    </recommendedName>
</protein>
<dbReference type="Gene3D" id="3.30.1490.20">
    <property type="entry name" value="ATP-grasp fold, A domain"/>
    <property type="match status" value="1"/>
</dbReference>
<evidence type="ECO:0000259" key="1">
    <source>
        <dbReference type="Pfam" id="PF02786"/>
    </source>
</evidence>
<dbReference type="SUPFAM" id="SSF56059">
    <property type="entry name" value="Glutathione synthetase ATP-binding domain-like"/>
    <property type="match status" value="1"/>
</dbReference>
<name>A0A8T4J6Y2_9ACTN</name>
<dbReference type="AlphaFoldDB" id="A0A8T4J6Y2"/>
<accession>A0A8T4J6Y2</accession>
<dbReference type="EMBL" id="JAGSMN010002353">
    <property type="protein sequence ID" value="MBR7679170.1"/>
    <property type="molecule type" value="Genomic_DNA"/>
</dbReference>
<dbReference type="InterPro" id="IPR013815">
    <property type="entry name" value="ATP_grasp_subdomain_1"/>
</dbReference>
<dbReference type="Gene3D" id="3.30.470.20">
    <property type="entry name" value="ATP-grasp fold, B domain"/>
    <property type="match status" value="1"/>
</dbReference>